<proteinExistence type="predicted"/>
<dbReference type="EMBL" id="GBRH01254816">
    <property type="protein sequence ID" value="JAD43079.1"/>
    <property type="molecule type" value="Transcribed_RNA"/>
</dbReference>
<reference evidence="1" key="2">
    <citation type="journal article" date="2015" name="Data Brief">
        <title>Shoot transcriptome of the giant reed, Arundo donax.</title>
        <authorList>
            <person name="Barrero R.A."/>
            <person name="Guerrero F.D."/>
            <person name="Moolhuijzen P."/>
            <person name="Goolsby J.A."/>
            <person name="Tidwell J."/>
            <person name="Bellgard S.E."/>
            <person name="Bellgard M.I."/>
        </authorList>
    </citation>
    <scope>NUCLEOTIDE SEQUENCE</scope>
    <source>
        <tissue evidence="1">Shoot tissue taken approximately 20 cm above the soil surface</tissue>
    </source>
</reference>
<accession>A0A0A8ZUM2</accession>
<name>A0A0A8ZUM2_ARUDO</name>
<evidence type="ECO:0000313" key="1">
    <source>
        <dbReference type="EMBL" id="JAD43079.1"/>
    </source>
</evidence>
<reference evidence="1" key="1">
    <citation type="submission" date="2014-09" db="EMBL/GenBank/DDBJ databases">
        <authorList>
            <person name="Magalhaes I.L.F."/>
            <person name="Oliveira U."/>
            <person name="Santos F.R."/>
            <person name="Vidigal T.H.D.A."/>
            <person name="Brescovit A.D."/>
            <person name="Santos A.J."/>
        </authorList>
    </citation>
    <scope>NUCLEOTIDE SEQUENCE</scope>
    <source>
        <tissue evidence="1">Shoot tissue taken approximately 20 cm above the soil surface</tissue>
    </source>
</reference>
<organism evidence="1">
    <name type="scientific">Arundo donax</name>
    <name type="common">Giant reed</name>
    <name type="synonym">Donax arundinaceus</name>
    <dbReference type="NCBI Taxonomy" id="35708"/>
    <lineage>
        <taxon>Eukaryota</taxon>
        <taxon>Viridiplantae</taxon>
        <taxon>Streptophyta</taxon>
        <taxon>Embryophyta</taxon>
        <taxon>Tracheophyta</taxon>
        <taxon>Spermatophyta</taxon>
        <taxon>Magnoliopsida</taxon>
        <taxon>Liliopsida</taxon>
        <taxon>Poales</taxon>
        <taxon>Poaceae</taxon>
        <taxon>PACMAD clade</taxon>
        <taxon>Arundinoideae</taxon>
        <taxon>Arundineae</taxon>
        <taxon>Arundo</taxon>
    </lineage>
</organism>
<sequence length="37" mass="4294">MLHLCSRKTRLFPLKTKKATCFSVYLSSSIYSMELLP</sequence>
<protein>
    <submittedName>
        <fullName evidence="1">Uncharacterized protein</fullName>
    </submittedName>
</protein>
<dbReference type="AlphaFoldDB" id="A0A0A8ZUM2"/>